<keyword evidence="2" id="KW-0812">Transmembrane</keyword>
<name>A0A857LRE3_9ACTN</name>
<accession>A0A857LRE3</accession>
<evidence type="ECO:0000256" key="1">
    <source>
        <dbReference type="ARBA" id="ARBA00004127"/>
    </source>
</evidence>
<keyword evidence="4" id="KW-0472">Membrane</keyword>
<dbReference type="AlphaFoldDB" id="A0A857LRE3"/>
<dbReference type="InterPro" id="IPR003807">
    <property type="entry name" value="DUF202"/>
</dbReference>
<evidence type="ECO:0000256" key="4">
    <source>
        <dbReference type="ARBA" id="ARBA00023136"/>
    </source>
</evidence>
<evidence type="ECO:0000313" key="5">
    <source>
        <dbReference type="EMBL" id="QHN41282.1"/>
    </source>
</evidence>
<organism evidence="5">
    <name type="scientific">Gordonia amarae</name>
    <dbReference type="NCBI Taxonomy" id="36821"/>
    <lineage>
        <taxon>Bacteria</taxon>
        <taxon>Bacillati</taxon>
        <taxon>Actinomycetota</taxon>
        <taxon>Actinomycetes</taxon>
        <taxon>Mycobacteriales</taxon>
        <taxon>Gordoniaceae</taxon>
        <taxon>Gordonia</taxon>
    </lineage>
</organism>
<proteinExistence type="predicted"/>
<protein>
    <submittedName>
        <fullName evidence="5">DUF202 domain-containing protein</fullName>
    </submittedName>
</protein>
<dbReference type="GO" id="GO:0012505">
    <property type="term" value="C:endomembrane system"/>
    <property type="evidence" value="ECO:0007669"/>
    <property type="project" value="UniProtKB-SubCell"/>
</dbReference>
<sequence length="128" mass="13178">MPETNRSADRPGAAPANPPGSVDARFTLAAERTVLAWVRTALGFIAGGVAIVYVAPSESSEWLDATIGVLMVVVGAAIAVTGGYRWRRTMTVLRDGGDMPGPSAVLLVVAAIVVVSVFVATAILVTQT</sequence>
<gene>
    <name evidence="5" type="ORF">GII30_20800</name>
</gene>
<dbReference type="RefSeq" id="WP_005180974.1">
    <property type="nucleotide sequence ID" value="NZ_CP045804.1"/>
</dbReference>
<reference evidence="5" key="1">
    <citation type="journal article" date="2021" name="Nat. Microbiol.">
        <title>Cocultivation of an ultrasmall environmental parasitic bacterium with lytic ability against bacteria associated with wastewater foams.</title>
        <authorList>
            <person name="Batinovic S."/>
            <person name="Rose J.J.A."/>
            <person name="Ratcliffe J."/>
            <person name="Seviour R.J."/>
            <person name="Petrovski S."/>
        </authorList>
    </citation>
    <scope>NUCLEOTIDE SEQUENCE</scope>
    <source>
        <strain evidence="5">CON44</strain>
    </source>
</reference>
<dbReference type="EMBL" id="CP045810">
    <property type="protein sequence ID" value="QHN41282.1"/>
    <property type="molecule type" value="Genomic_DNA"/>
</dbReference>
<dbReference type="Pfam" id="PF02656">
    <property type="entry name" value="DUF202"/>
    <property type="match status" value="1"/>
</dbReference>
<comment type="subcellular location">
    <subcellularLocation>
        <location evidence="1">Endomembrane system</location>
        <topology evidence="1">Multi-pass membrane protein</topology>
    </subcellularLocation>
</comment>
<evidence type="ECO:0000256" key="3">
    <source>
        <dbReference type="ARBA" id="ARBA00022989"/>
    </source>
</evidence>
<keyword evidence="3" id="KW-1133">Transmembrane helix</keyword>
<evidence type="ECO:0000256" key="2">
    <source>
        <dbReference type="ARBA" id="ARBA00022692"/>
    </source>
</evidence>